<dbReference type="InterPro" id="IPR026960">
    <property type="entry name" value="RVT-Znf"/>
</dbReference>
<evidence type="ECO:0000313" key="3">
    <source>
        <dbReference type="Proteomes" id="UP000583929"/>
    </source>
</evidence>
<gene>
    <name evidence="2" type="ORF">G4B88_023271</name>
</gene>
<proteinExistence type="predicted"/>
<dbReference type="AlphaFoldDB" id="A0A7J6I0G0"/>
<reference evidence="2 3" key="1">
    <citation type="journal article" date="2020" name="bioRxiv">
        <title>Sequence and annotation of 42 cannabis genomes reveals extensive copy number variation in cannabinoid synthesis and pathogen resistance genes.</title>
        <authorList>
            <person name="Mckernan K.J."/>
            <person name="Helbert Y."/>
            <person name="Kane L.T."/>
            <person name="Ebling H."/>
            <person name="Zhang L."/>
            <person name="Liu B."/>
            <person name="Eaton Z."/>
            <person name="Mclaughlin S."/>
            <person name="Kingan S."/>
            <person name="Baybayan P."/>
            <person name="Concepcion G."/>
            <person name="Jordan M."/>
            <person name="Riva A."/>
            <person name="Barbazuk W."/>
            <person name="Harkins T."/>
        </authorList>
    </citation>
    <scope>NUCLEOTIDE SEQUENCE [LARGE SCALE GENOMIC DNA]</scope>
    <source>
        <strain evidence="3">cv. Jamaican Lion 4</strain>
        <tissue evidence="2">Leaf</tissue>
    </source>
</reference>
<feature type="domain" description="Reverse transcriptase zinc-binding" evidence="1">
    <location>
        <begin position="3"/>
        <end position="57"/>
    </location>
</feature>
<protein>
    <recommendedName>
        <fullName evidence="1">Reverse transcriptase zinc-binding domain-containing protein</fullName>
    </recommendedName>
</protein>
<evidence type="ECO:0000313" key="2">
    <source>
        <dbReference type="EMBL" id="KAF4400478.1"/>
    </source>
</evidence>
<name>A0A7J6I0G0_CANSA</name>
<comment type="caution">
    <text evidence="2">The sequence shown here is derived from an EMBL/GenBank/DDBJ whole genome shotgun (WGS) entry which is preliminary data.</text>
</comment>
<organism evidence="2 3">
    <name type="scientific">Cannabis sativa</name>
    <name type="common">Hemp</name>
    <name type="synonym">Marijuana</name>
    <dbReference type="NCBI Taxonomy" id="3483"/>
    <lineage>
        <taxon>Eukaryota</taxon>
        <taxon>Viridiplantae</taxon>
        <taxon>Streptophyta</taxon>
        <taxon>Embryophyta</taxon>
        <taxon>Tracheophyta</taxon>
        <taxon>Spermatophyta</taxon>
        <taxon>Magnoliopsida</taxon>
        <taxon>eudicotyledons</taxon>
        <taxon>Gunneridae</taxon>
        <taxon>Pentapetalae</taxon>
        <taxon>rosids</taxon>
        <taxon>fabids</taxon>
        <taxon>Rosales</taxon>
        <taxon>Cannabaceae</taxon>
        <taxon>Cannabis</taxon>
    </lineage>
</organism>
<keyword evidence="3" id="KW-1185">Reference proteome</keyword>
<sequence length="120" mass="14227">MSTPKHRMIAWLAMWERLPTRDRLLKFGCIKENYYMICYSETESHEHLFFKCNYSQRIVKLLMHGLKHQTSLKGINDFGEYMGTHLRKTKESLTNMFKTPTSKHMCCHIGGTGDPKQRNR</sequence>
<dbReference type="EMBL" id="JAATIQ010000017">
    <property type="protein sequence ID" value="KAF4400478.1"/>
    <property type="molecule type" value="Genomic_DNA"/>
</dbReference>
<evidence type="ECO:0000259" key="1">
    <source>
        <dbReference type="Pfam" id="PF13966"/>
    </source>
</evidence>
<dbReference type="Proteomes" id="UP000583929">
    <property type="component" value="Unassembled WGS sequence"/>
</dbReference>
<dbReference type="Pfam" id="PF13966">
    <property type="entry name" value="zf-RVT"/>
    <property type="match status" value="1"/>
</dbReference>
<accession>A0A7J6I0G0</accession>